<gene>
    <name evidence="2" type="ORF">QJT81_12605</name>
</gene>
<protein>
    <recommendedName>
        <fullName evidence="3">Secreted protein</fullName>
    </recommendedName>
</protein>
<keyword evidence="1" id="KW-0732">Signal</keyword>
<sequence>MTYKYIVLSLIVLSFPVIAFAESGRFTETHNKASNEVDKNKIPNKYGATCKIRQTELLNFQH</sequence>
<feature type="signal peptide" evidence="1">
    <location>
        <begin position="1"/>
        <end position="19"/>
    </location>
</feature>
<evidence type="ECO:0000256" key="1">
    <source>
        <dbReference type="SAM" id="SignalP"/>
    </source>
</evidence>
<dbReference type="Proteomes" id="UP001301326">
    <property type="component" value="Chromosome"/>
</dbReference>
<organism evidence="2">
    <name type="scientific">Candidatus Thiothrix putei</name>
    <dbReference type="NCBI Taxonomy" id="3080811"/>
    <lineage>
        <taxon>Bacteria</taxon>
        <taxon>Pseudomonadati</taxon>
        <taxon>Pseudomonadota</taxon>
        <taxon>Gammaproteobacteria</taxon>
        <taxon>Thiotrichales</taxon>
        <taxon>Thiotrichaceae</taxon>
        <taxon>Thiothrix</taxon>
    </lineage>
</organism>
<accession>A0AA95KHP5</accession>
<reference evidence="2" key="2">
    <citation type="submission" date="2023-04" db="EMBL/GenBank/DDBJ databases">
        <authorList>
            <person name="Beletskiy A.V."/>
            <person name="Mardanov A.V."/>
            <person name="Ravin N.V."/>
        </authorList>
    </citation>
    <scope>NUCLEOTIDE SEQUENCE</scope>
    <source>
        <strain evidence="2">GKL-02</strain>
    </source>
</reference>
<evidence type="ECO:0008006" key="3">
    <source>
        <dbReference type="Google" id="ProtNLM"/>
    </source>
</evidence>
<evidence type="ECO:0000313" key="2">
    <source>
        <dbReference type="EMBL" id="WGZ92701.1"/>
    </source>
</evidence>
<dbReference type="KEGG" id="tput:QJT81_12605"/>
<feature type="chain" id="PRO_5041722090" description="Secreted protein" evidence="1">
    <location>
        <begin position="20"/>
        <end position="62"/>
    </location>
</feature>
<dbReference type="AlphaFoldDB" id="A0AA95KHP5"/>
<name>A0AA95KHP5_9GAMM</name>
<proteinExistence type="predicted"/>
<dbReference type="EMBL" id="CP124756">
    <property type="protein sequence ID" value="WGZ92701.1"/>
    <property type="molecule type" value="Genomic_DNA"/>
</dbReference>
<reference evidence="2" key="1">
    <citation type="journal article" date="2023" name="Int. J. Mol. Sci.">
        <title>Metagenomics Revealed a New Genus 'Candidatus Thiocaldithrix dubininis' gen. nov., sp. nov. and a New Species 'Candidatus Thiothrix putei' sp. nov. in the Family Thiotrichaceae, Some Members of Which Have Traits of Both Na+- and H+-Motive Energetics.</title>
        <authorList>
            <person name="Ravin N.V."/>
            <person name="Muntyan M.S."/>
            <person name="Smolyakov D.D."/>
            <person name="Rudenko T.S."/>
            <person name="Beletsky A.V."/>
            <person name="Mardanov A.V."/>
            <person name="Grabovich M.Y."/>
        </authorList>
    </citation>
    <scope>NUCLEOTIDE SEQUENCE</scope>
    <source>
        <strain evidence="2">GKL-02</strain>
    </source>
</reference>